<dbReference type="Proteomes" id="UP001281147">
    <property type="component" value="Unassembled WGS sequence"/>
</dbReference>
<sequence>MTFLVLSGTDFCIIAHPMVMREYARWKPAELAQALRQRGLEAVLATAHGLPSHKGKQLLIAALQKADEDMVIEFQQLPPEVRTKIYQYLLILDNSWTCHPQIVRTCKEIKNKASNVLYGENLIEVKIRGTGVRAHGLEVVGYQWRCRELRRNVYGRRPDLEHLHHRLQWPDFLHRAQWIRCTVIQPPQNSTWSSGNRTDPPDPELASQMLYSLCTFLEADHKLREFAVDVQELDLNPNAGQTLQRVLYPLSLLGKLPKIRAITGSGNDISLTNKIFCDRAYSGSVLRKMLLMEQSWMYFDVVLFVVKGIGFNYEIPEEVFRRSEGALDEFKRLMSVDVFFDREWEEQIHDAEIALRQESSLMSDQRLKPYIERHMEPFQQEDKVELERLRKFVAQYGIER</sequence>
<dbReference type="EMBL" id="JAUTXU010000114">
    <property type="protein sequence ID" value="KAK3707022.1"/>
    <property type="molecule type" value="Genomic_DNA"/>
</dbReference>
<evidence type="ECO:0000313" key="1">
    <source>
        <dbReference type="EMBL" id="KAK3707022.1"/>
    </source>
</evidence>
<name>A0ACC3MZC1_9PEZI</name>
<keyword evidence="2" id="KW-1185">Reference proteome</keyword>
<comment type="caution">
    <text evidence="1">The sequence shown here is derived from an EMBL/GenBank/DDBJ whole genome shotgun (WGS) entry which is preliminary data.</text>
</comment>
<organism evidence="1 2">
    <name type="scientific">Vermiconidia calcicola</name>
    <dbReference type="NCBI Taxonomy" id="1690605"/>
    <lineage>
        <taxon>Eukaryota</taxon>
        <taxon>Fungi</taxon>
        <taxon>Dikarya</taxon>
        <taxon>Ascomycota</taxon>
        <taxon>Pezizomycotina</taxon>
        <taxon>Dothideomycetes</taxon>
        <taxon>Dothideomycetidae</taxon>
        <taxon>Mycosphaerellales</taxon>
        <taxon>Extremaceae</taxon>
        <taxon>Vermiconidia</taxon>
    </lineage>
</organism>
<reference evidence="1" key="1">
    <citation type="submission" date="2023-07" db="EMBL/GenBank/DDBJ databases">
        <title>Black Yeasts Isolated from many extreme environments.</title>
        <authorList>
            <person name="Coleine C."/>
            <person name="Stajich J.E."/>
            <person name="Selbmann L."/>
        </authorList>
    </citation>
    <scope>NUCLEOTIDE SEQUENCE</scope>
    <source>
        <strain evidence="1">CCFEE 5714</strain>
    </source>
</reference>
<evidence type="ECO:0000313" key="2">
    <source>
        <dbReference type="Proteomes" id="UP001281147"/>
    </source>
</evidence>
<accession>A0ACC3MZC1</accession>
<gene>
    <name evidence="1" type="ORF">LTR37_012354</name>
</gene>
<protein>
    <submittedName>
        <fullName evidence="1">Uncharacterized protein</fullName>
    </submittedName>
</protein>
<proteinExistence type="predicted"/>